<feature type="domain" description="Transmembrane protein 135 N-terminal" evidence="7">
    <location>
        <begin position="283"/>
        <end position="399"/>
    </location>
</feature>
<dbReference type="EMBL" id="AUSU01004607">
    <property type="protein sequence ID" value="EPS64805.1"/>
    <property type="molecule type" value="Genomic_DNA"/>
</dbReference>
<evidence type="ECO:0000256" key="4">
    <source>
        <dbReference type="ARBA" id="ARBA00022989"/>
    </source>
</evidence>
<dbReference type="OrthoDB" id="291792at2759"/>
<feature type="transmembrane region" description="Helical" evidence="6">
    <location>
        <begin position="59"/>
        <end position="79"/>
    </location>
</feature>
<reference evidence="8 9" key="1">
    <citation type="journal article" date="2013" name="BMC Genomics">
        <title>The miniature genome of a carnivorous plant Genlisea aurea contains a low number of genes and short non-coding sequences.</title>
        <authorList>
            <person name="Leushkin E.V."/>
            <person name="Sutormin R.A."/>
            <person name="Nabieva E.R."/>
            <person name="Penin A.A."/>
            <person name="Kondrashov A.S."/>
            <person name="Logacheva M.D."/>
        </authorList>
    </citation>
    <scope>NUCLEOTIDE SEQUENCE [LARGE SCALE GENOMIC DNA]</scope>
</reference>
<feature type="transmembrane region" description="Helical" evidence="6">
    <location>
        <begin position="152"/>
        <end position="172"/>
    </location>
</feature>
<dbReference type="Proteomes" id="UP000015453">
    <property type="component" value="Unassembled WGS sequence"/>
</dbReference>
<evidence type="ECO:0000256" key="2">
    <source>
        <dbReference type="ARBA" id="ARBA00008924"/>
    </source>
</evidence>
<feature type="transmembrane region" description="Helical" evidence="6">
    <location>
        <begin position="299"/>
        <end position="318"/>
    </location>
</feature>
<dbReference type="InterPro" id="IPR031926">
    <property type="entry name" value="TMEM135_N"/>
</dbReference>
<feature type="non-terminal residue" evidence="8">
    <location>
        <position position="477"/>
    </location>
</feature>
<organism evidence="8 9">
    <name type="scientific">Genlisea aurea</name>
    <dbReference type="NCBI Taxonomy" id="192259"/>
    <lineage>
        <taxon>Eukaryota</taxon>
        <taxon>Viridiplantae</taxon>
        <taxon>Streptophyta</taxon>
        <taxon>Embryophyta</taxon>
        <taxon>Tracheophyta</taxon>
        <taxon>Spermatophyta</taxon>
        <taxon>Magnoliopsida</taxon>
        <taxon>eudicotyledons</taxon>
        <taxon>Gunneridae</taxon>
        <taxon>Pentapetalae</taxon>
        <taxon>asterids</taxon>
        <taxon>lamiids</taxon>
        <taxon>Lamiales</taxon>
        <taxon>Lentibulariaceae</taxon>
        <taxon>Genlisea</taxon>
    </lineage>
</organism>
<evidence type="ECO:0000259" key="7">
    <source>
        <dbReference type="Pfam" id="PF15982"/>
    </source>
</evidence>
<keyword evidence="5 6" id="KW-0472">Membrane</keyword>
<dbReference type="GO" id="GO:0012505">
    <property type="term" value="C:endomembrane system"/>
    <property type="evidence" value="ECO:0007669"/>
    <property type="project" value="UniProtKB-SubCell"/>
</dbReference>
<keyword evidence="9" id="KW-1185">Reference proteome</keyword>
<gene>
    <name evidence="8" type="ORF">M569_09975</name>
</gene>
<name>S8CD21_9LAMI</name>
<dbReference type="PANTHER" id="PTHR12459">
    <property type="entry name" value="TRANSMEMBRANE PROTEIN 135-RELATED"/>
    <property type="match status" value="1"/>
</dbReference>
<feature type="transmembrane region" description="Helical" evidence="6">
    <location>
        <begin position="363"/>
        <end position="379"/>
    </location>
</feature>
<protein>
    <recommendedName>
        <fullName evidence="7">Transmembrane protein 135 N-terminal domain-containing protein</fullName>
    </recommendedName>
</protein>
<evidence type="ECO:0000256" key="6">
    <source>
        <dbReference type="SAM" id="Phobius"/>
    </source>
</evidence>
<sequence>AGGSCACGSVDCAECRKARFSSSKLLSSSSSSCSLLSLESYPVKDYDKFWRIYTASVKGLVIGAGLKGGLAFFSILARLRRRSRLSSRREGITPIRADLISSLKETLKYGLFLCTFAGTFVSVDELIAALGAKYRALVAGALAGPSMLLTGMNIQHTSLAIYILLRASVLAARCGIKSQRFGGLCKPLSWSHGDLFLMCLSSSQILCAYILKQDSLPPSYKSFLNKHGGKDPAILNGIRDLVYGLPFTNLEAIEKLYESGGSDVTLDPEMKIPCSMVHGNQPCALHCLSFLVQAYQRALPVYLPVYLIPALIVHRLGLFKRPYTILPKGLLGTARSSLFLSVYCSSAWMWTCLLFRITKKCNVPLLALGTFPAGLALAIEKKSRRTEISLYCLSRAVESFASDAWHRMVPPSGSWRSLVGGGKYLKRADVLMFSISTAVIMHCYAMEREVFRSKYLNVLDWVFGVPLPASEATPRKK</sequence>
<feature type="transmembrane region" description="Helical" evidence="6">
    <location>
        <begin position="338"/>
        <end position="357"/>
    </location>
</feature>
<keyword evidence="3 6" id="KW-0812">Transmembrane</keyword>
<evidence type="ECO:0000256" key="5">
    <source>
        <dbReference type="ARBA" id="ARBA00023136"/>
    </source>
</evidence>
<evidence type="ECO:0000256" key="1">
    <source>
        <dbReference type="ARBA" id="ARBA00004127"/>
    </source>
</evidence>
<evidence type="ECO:0000313" key="8">
    <source>
        <dbReference type="EMBL" id="EPS64805.1"/>
    </source>
</evidence>
<feature type="transmembrane region" description="Helical" evidence="6">
    <location>
        <begin position="109"/>
        <end position="132"/>
    </location>
</feature>
<proteinExistence type="inferred from homology"/>
<comment type="subcellular location">
    <subcellularLocation>
        <location evidence="1">Endomembrane system</location>
        <topology evidence="1">Multi-pass membrane protein</topology>
    </subcellularLocation>
</comment>
<dbReference type="AlphaFoldDB" id="S8CD21"/>
<evidence type="ECO:0000313" key="9">
    <source>
        <dbReference type="Proteomes" id="UP000015453"/>
    </source>
</evidence>
<keyword evidence="4 6" id="KW-1133">Transmembrane helix</keyword>
<accession>S8CD21</accession>
<comment type="similarity">
    <text evidence="2">Belongs to the TMEM135 family.</text>
</comment>
<dbReference type="InterPro" id="IPR026749">
    <property type="entry name" value="Tmem135"/>
</dbReference>
<dbReference type="Pfam" id="PF15982">
    <property type="entry name" value="TMEM135_C_rich"/>
    <property type="match status" value="1"/>
</dbReference>
<feature type="non-terminal residue" evidence="8">
    <location>
        <position position="1"/>
    </location>
</feature>
<comment type="caution">
    <text evidence="8">The sequence shown here is derived from an EMBL/GenBank/DDBJ whole genome shotgun (WGS) entry which is preliminary data.</text>
</comment>
<evidence type="ECO:0000256" key="3">
    <source>
        <dbReference type="ARBA" id="ARBA00022692"/>
    </source>
</evidence>
<dbReference type="PANTHER" id="PTHR12459:SF15">
    <property type="entry name" value="TRANSMEMBRANE PROTEIN 135"/>
    <property type="match status" value="1"/>
</dbReference>